<dbReference type="AlphaFoldDB" id="A0A3R6HHX5"/>
<dbReference type="Proteomes" id="UP000283586">
    <property type="component" value="Unassembled WGS sequence"/>
</dbReference>
<organism evidence="1 2">
    <name type="scientific">Roseburia intestinalis</name>
    <dbReference type="NCBI Taxonomy" id="166486"/>
    <lineage>
        <taxon>Bacteria</taxon>
        <taxon>Bacillati</taxon>
        <taxon>Bacillota</taxon>
        <taxon>Clostridia</taxon>
        <taxon>Lachnospirales</taxon>
        <taxon>Lachnospiraceae</taxon>
        <taxon>Roseburia</taxon>
    </lineage>
</organism>
<evidence type="ECO:0000313" key="2">
    <source>
        <dbReference type="Proteomes" id="UP000283586"/>
    </source>
</evidence>
<proteinExistence type="predicted"/>
<reference evidence="1 2" key="1">
    <citation type="submission" date="2018-08" db="EMBL/GenBank/DDBJ databases">
        <title>A genome reference for cultivated species of the human gut microbiota.</title>
        <authorList>
            <person name="Zou Y."/>
            <person name="Xue W."/>
            <person name="Luo G."/>
        </authorList>
    </citation>
    <scope>NUCLEOTIDE SEQUENCE [LARGE SCALE GENOMIC DNA]</scope>
    <source>
        <strain evidence="1 2">AF31-21AC</strain>
    </source>
</reference>
<sequence>MSLKLYKINTTLNHPDCMAGLKKMTDDEIFSFFILDIGNEEKIKRRRLEFVAGTGYTLENIEKTDYIFCPSALLFSKRFVEKIGNLLREEMKFFSCRLVCQDVSLEWYAAKIILSIPIIDKEASTYRTLSDGERMLKFIKFRRDIEEEFFIAKDKESTTDFVVSELFVDICKKNGLLIDFKEV</sequence>
<evidence type="ECO:0000313" key="1">
    <source>
        <dbReference type="EMBL" id="RHN02014.1"/>
    </source>
</evidence>
<dbReference type="RefSeq" id="WP_118489524.1">
    <property type="nucleotide sequence ID" value="NZ_QRQN01000057.1"/>
</dbReference>
<comment type="caution">
    <text evidence="1">The sequence shown here is derived from an EMBL/GenBank/DDBJ whole genome shotgun (WGS) entry which is preliminary data.</text>
</comment>
<accession>A0A3R6HHX5</accession>
<gene>
    <name evidence="1" type="ORF">DWZ31_19630</name>
</gene>
<dbReference type="EMBL" id="QRQN01000057">
    <property type="protein sequence ID" value="RHN02014.1"/>
    <property type="molecule type" value="Genomic_DNA"/>
</dbReference>
<name>A0A3R6HHX5_9FIRM</name>
<protein>
    <submittedName>
        <fullName evidence="1">Uncharacterized protein</fullName>
    </submittedName>
</protein>